<dbReference type="FunCoup" id="K5W6F2">
    <property type="interactions" value="276"/>
</dbReference>
<evidence type="ECO:0000313" key="5">
    <source>
        <dbReference type="EMBL" id="EKM54529.1"/>
    </source>
</evidence>
<proteinExistence type="inferred from homology"/>
<organism evidence="5 6">
    <name type="scientific">Phanerochaete carnosa (strain HHB-10118-sp)</name>
    <name type="common">White-rot fungus</name>
    <name type="synonym">Peniophora carnosa</name>
    <dbReference type="NCBI Taxonomy" id="650164"/>
    <lineage>
        <taxon>Eukaryota</taxon>
        <taxon>Fungi</taxon>
        <taxon>Dikarya</taxon>
        <taxon>Basidiomycota</taxon>
        <taxon>Agaricomycotina</taxon>
        <taxon>Agaricomycetes</taxon>
        <taxon>Polyporales</taxon>
        <taxon>Phanerochaetaceae</taxon>
        <taxon>Phanerochaete</taxon>
    </lineage>
</organism>
<dbReference type="GO" id="GO:0008477">
    <property type="term" value="F:purine nucleosidase activity"/>
    <property type="evidence" value="ECO:0007669"/>
    <property type="project" value="TreeGrafter"/>
</dbReference>
<dbReference type="STRING" id="650164.K5W6F2"/>
<sequence length="436" mass="47630">MTVSSRRIPVIIDTDPGVDDVLAILLALASPELDIRAIIVTFGNTDVEAAYLNILRLHKALALQFEQDPKSRARFSNFTPGSQIILAKGANGPLEGELLSAEYFHGRDGLGDIDKGHPDLNVDTKDPGAYPMLQFADKPGEDVALDIISTEPVKSISYIILGPMTSFARLMRKHGDTVRDRLGQVICMGGALDVPGNSSAVAEFNFFADPFAVKEIFEPVSPVQGFPLERFLLVPLDTTTPHEITFPYYKEHIDPTFENTTRPSDPSQKAPLLHFTSAFLERTREVMIMFGKDAMELHDIVAVWCAIENPPPSDEELAQAGPLPVLKGRWGAVRRKFQVERLGEITRGMLVVDRREGEGAYDPGVNRAAVQAELEMHGFHSSGALESTAVPAQVELETAPELEKKPLTVGVPVVNVTPGPAALLRTLTERVWGVVA</sequence>
<evidence type="ECO:0000256" key="1">
    <source>
        <dbReference type="ARBA" id="ARBA00009176"/>
    </source>
</evidence>
<dbReference type="Proteomes" id="UP000008370">
    <property type="component" value="Unassembled WGS sequence"/>
</dbReference>
<dbReference type="InParanoid" id="K5W6F2"/>
<keyword evidence="2" id="KW-0378">Hydrolase</keyword>
<name>K5W6F2_PHACS</name>
<dbReference type="Gene3D" id="3.90.245.10">
    <property type="entry name" value="Ribonucleoside hydrolase-like"/>
    <property type="match status" value="1"/>
</dbReference>
<dbReference type="InterPro" id="IPR001910">
    <property type="entry name" value="Inosine/uridine_hydrolase_dom"/>
</dbReference>
<dbReference type="EMBL" id="JH930473">
    <property type="protein sequence ID" value="EKM54529.1"/>
    <property type="molecule type" value="Genomic_DNA"/>
</dbReference>
<evidence type="ECO:0000256" key="2">
    <source>
        <dbReference type="ARBA" id="ARBA00022801"/>
    </source>
</evidence>
<dbReference type="PANTHER" id="PTHR12304">
    <property type="entry name" value="INOSINE-URIDINE PREFERRING NUCLEOSIDE HYDROLASE"/>
    <property type="match status" value="1"/>
</dbReference>
<dbReference type="Pfam" id="PF01156">
    <property type="entry name" value="IU_nuc_hydro"/>
    <property type="match status" value="1"/>
</dbReference>
<evidence type="ECO:0000313" key="6">
    <source>
        <dbReference type="Proteomes" id="UP000008370"/>
    </source>
</evidence>
<dbReference type="GeneID" id="18912951"/>
<comment type="similarity">
    <text evidence="1">Belongs to the IUNH family.</text>
</comment>
<dbReference type="InterPro" id="IPR023186">
    <property type="entry name" value="IUNH"/>
</dbReference>
<dbReference type="InterPro" id="IPR036452">
    <property type="entry name" value="Ribo_hydro-like"/>
</dbReference>
<dbReference type="RefSeq" id="XP_007397220.1">
    <property type="nucleotide sequence ID" value="XM_007397158.1"/>
</dbReference>
<evidence type="ECO:0000259" key="4">
    <source>
        <dbReference type="Pfam" id="PF01156"/>
    </source>
</evidence>
<dbReference type="GO" id="GO:0005829">
    <property type="term" value="C:cytosol"/>
    <property type="evidence" value="ECO:0007669"/>
    <property type="project" value="TreeGrafter"/>
</dbReference>
<accession>K5W6F2</accession>
<dbReference type="OrthoDB" id="5783963at2759"/>
<feature type="domain" description="Inosine/uridine-preferring nucleoside hydrolase" evidence="4">
    <location>
        <begin position="10"/>
        <end position="357"/>
    </location>
</feature>
<dbReference type="PANTHER" id="PTHR12304:SF56">
    <property type="entry name" value="HYDROLASE, PUTATIVE (AFU_ORTHOLOGUE AFUA_1G11790)-RELATED"/>
    <property type="match status" value="1"/>
</dbReference>
<keyword evidence="6" id="KW-1185">Reference proteome</keyword>
<dbReference type="HOGENOM" id="CLU_036838_9_2_1"/>
<protein>
    <recommendedName>
        <fullName evidence="4">Inosine/uridine-preferring nucleoside hydrolase domain-containing protein</fullName>
    </recommendedName>
</protein>
<dbReference type="GO" id="GO:0006152">
    <property type="term" value="P:purine nucleoside catabolic process"/>
    <property type="evidence" value="ECO:0007669"/>
    <property type="project" value="TreeGrafter"/>
</dbReference>
<keyword evidence="3" id="KW-0326">Glycosidase</keyword>
<evidence type="ECO:0000256" key="3">
    <source>
        <dbReference type="ARBA" id="ARBA00023295"/>
    </source>
</evidence>
<reference evidence="5 6" key="1">
    <citation type="journal article" date="2012" name="BMC Genomics">
        <title>Comparative genomics of the white-rot fungi, Phanerochaete carnosa and P. chrysosporium, to elucidate the genetic basis of the distinct wood types they colonize.</title>
        <authorList>
            <person name="Suzuki H."/>
            <person name="MacDonald J."/>
            <person name="Syed K."/>
            <person name="Salamov A."/>
            <person name="Hori C."/>
            <person name="Aerts A."/>
            <person name="Henrissat B."/>
            <person name="Wiebenga A."/>
            <person name="vanKuyk P.A."/>
            <person name="Barry K."/>
            <person name="Lindquist E."/>
            <person name="LaButti K."/>
            <person name="Lapidus A."/>
            <person name="Lucas S."/>
            <person name="Coutinho P."/>
            <person name="Gong Y."/>
            <person name="Samejima M."/>
            <person name="Mahadevan R."/>
            <person name="Abou-Zaid M."/>
            <person name="de Vries R.P."/>
            <person name="Igarashi K."/>
            <person name="Yadav J.S."/>
            <person name="Grigoriev I.V."/>
            <person name="Master E.R."/>
        </authorList>
    </citation>
    <scope>NUCLEOTIDE SEQUENCE [LARGE SCALE GENOMIC DNA]</scope>
    <source>
        <strain evidence="5 6">HHB-10118-sp</strain>
    </source>
</reference>
<gene>
    <name evidence="5" type="ORF">PHACADRAFT_210325</name>
</gene>
<dbReference type="KEGG" id="pco:PHACADRAFT_210325"/>
<dbReference type="SUPFAM" id="SSF53590">
    <property type="entry name" value="Nucleoside hydrolase"/>
    <property type="match status" value="1"/>
</dbReference>
<dbReference type="AlphaFoldDB" id="K5W6F2"/>